<evidence type="ECO:0008006" key="3">
    <source>
        <dbReference type="Google" id="ProtNLM"/>
    </source>
</evidence>
<sequence length="505" mass="57622">MSRTRIVKGNITKKTGGSYKVYSKESIENIGSKVIQIGKEKGVIYGEPEIPPTENNEEVITFESELYMHNDQELKIPYLDETKIFNYKTSKPFIAGIRSMFGDDIRHKAVKGLRQDLLNKSLPYPKYEVDRKLSNYHGGYYHEGTIYINENLILESEKDPKKAWLLFRVVMEEIGHYIDDVLRNKYDTIGGDAPDDEGVLFTADFIRFNEALLKDFEFASVKIRSKDGSTREFKPKVLYENPNIEMKARDLLYMLEKEDDHGIVTMKSGEKVTVEFFKIRGGGAVHEDITKQAAKAAGVVYDYRLDEGCAWPDVPCANEDSIETCYYNTWRDLEKKGTMAYESHNGSKQFWHSMAPSGNNTNQQVIELIVDQAKKWFKKGFETPGDDGLFHIGKMLHMVQDSYSLSHVVRDQNNHIMQFQGYDVQDSSKHGESDKDGDSKGARDAMLASVWILTFYKESKKHGGKVDIYFPALENYLRNTVYPLVKGRAGIKAGGTLDQFKKKAA</sequence>
<dbReference type="Proteomes" id="UP000236594">
    <property type="component" value="Unassembled WGS sequence"/>
</dbReference>
<comment type="caution">
    <text evidence="1">The sequence shown here is derived from an EMBL/GenBank/DDBJ whole genome shotgun (WGS) entry which is preliminary data.</text>
</comment>
<evidence type="ECO:0000313" key="1">
    <source>
        <dbReference type="EMBL" id="PWN71277.1"/>
    </source>
</evidence>
<dbReference type="RefSeq" id="WP_103249295.1">
    <property type="nucleotide sequence ID" value="NZ_PPED02000001.1"/>
</dbReference>
<dbReference type="OrthoDB" id="6717961at2"/>
<accession>A0A316XC50</accession>
<reference evidence="1 2" key="1">
    <citation type="submission" date="2018-04" db="EMBL/GenBank/DDBJ databases">
        <title>Draft Genome Sequence of Phosphate-Solubilizing Chryseobacterium sp. ISE14 that is a Biocontrol and Plant Growth-Promoting Rhizobacterium Isolated from Cucumber.</title>
        <authorList>
            <person name="Jeong J.-J."/>
            <person name="Sang M.K."/>
            <person name="Choi I.-G."/>
            <person name="Kim K.D."/>
        </authorList>
    </citation>
    <scope>NUCLEOTIDE SEQUENCE [LARGE SCALE GENOMIC DNA]</scope>
    <source>
        <strain evidence="1 2">ISE14</strain>
    </source>
</reference>
<keyword evidence="2" id="KW-1185">Reference proteome</keyword>
<name>A0A316XC50_9FLAO</name>
<dbReference type="AlphaFoldDB" id="A0A316XC50"/>
<gene>
    <name evidence="1" type="ORF">C1631_001245</name>
</gene>
<evidence type="ECO:0000313" key="2">
    <source>
        <dbReference type="Proteomes" id="UP000236594"/>
    </source>
</evidence>
<proteinExistence type="predicted"/>
<protein>
    <recommendedName>
        <fullName evidence="3">Phospholipase C/D domain-containing protein</fullName>
    </recommendedName>
</protein>
<dbReference type="EMBL" id="PPED02000001">
    <property type="protein sequence ID" value="PWN71277.1"/>
    <property type="molecule type" value="Genomic_DNA"/>
</dbReference>
<organism evidence="1 2">
    <name type="scientific">Chryseobacterium phosphatilyticum</name>
    <dbReference type="NCBI Taxonomy" id="475075"/>
    <lineage>
        <taxon>Bacteria</taxon>
        <taxon>Pseudomonadati</taxon>
        <taxon>Bacteroidota</taxon>
        <taxon>Flavobacteriia</taxon>
        <taxon>Flavobacteriales</taxon>
        <taxon>Weeksellaceae</taxon>
        <taxon>Chryseobacterium group</taxon>
        <taxon>Chryseobacterium</taxon>
    </lineage>
</organism>